<name>A0A9D5JU60_9BACT</name>
<dbReference type="NCBIfam" id="TIGR00787">
    <property type="entry name" value="dctP"/>
    <property type="match status" value="1"/>
</dbReference>
<evidence type="ECO:0000256" key="2">
    <source>
        <dbReference type="ARBA" id="ARBA00022448"/>
    </source>
</evidence>
<dbReference type="InterPro" id="IPR038404">
    <property type="entry name" value="TRAP_DctP_sf"/>
</dbReference>
<keyword evidence="3" id="KW-0732">Signal</keyword>
<keyword evidence="2" id="KW-0813">Transport</keyword>
<dbReference type="PANTHER" id="PTHR33376:SF7">
    <property type="entry name" value="C4-DICARBOXYLATE-BINDING PROTEIN DCTB"/>
    <property type="match status" value="1"/>
</dbReference>
<protein>
    <submittedName>
        <fullName evidence="4">DctP family TRAP transporter solute-binding subunit</fullName>
    </submittedName>
</protein>
<dbReference type="Pfam" id="PF03480">
    <property type="entry name" value="DctP"/>
    <property type="match status" value="1"/>
</dbReference>
<comment type="caution">
    <text evidence="4">The sequence shown here is derived from an EMBL/GenBank/DDBJ whole genome shotgun (WGS) entry which is preliminary data.</text>
</comment>
<comment type="similarity">
    <text evidence="1">Belongs to the bacterial solute-binding protein 7 family.</text>
</comment>
<dbReference type="PANTHER" id="PTHR33376">
    <property type="match status" value="1"/>
</dbReference>
<proteinExistence type="inferred from homology"/>
<dbReference type="NCBIfam" id="NF037995">
    <property type="entry name" value="TRAP_S1"/>
    <property type="match status" value="1"/>
</dbReference>
<dbReference type="InterPro" id="IPR018389">
    <property type="entry name" value="DctP_fam"/>
</dbReference>
<dbReference type="PIRSF" id="PIRSF006470">
    <property type="entry name" value="DctB"/>
    <property type="match status" value="1"/>
</dbReference>
<dbReference type="GO" id="GO:0030288">
    <property type="term" value="C:outer membrane-bounded periplasmic space"/>
    <property type="evidence" value="ECO:0007669"/>
    <property type="project" value="InterPro"/>
</dbReference>
<reference evidence="4" key="1">
    <citation type="submission" date="2019-11" db="EMBL/GenBank/DDBJ databases">
        <title>Microbial mats filling the niche in hypersaline microbial mats.</title>
        <authorList>
            <person name="Wong H.L."/>
            <person name="Macleod F.I."/>
            <person name="White R.A. III"/>
            <person name="Burns B.P."/>
        </authorList>
    </citation>
    <scope>NUCLEOTIDE SEQUENCE</scope>
    <source>
        <strain evidence="4">Rbin_158</strain>
    </source>
</reference>
<evidence type="ECO:0000313" key="5">
    <source>
        <dbReference type="Proteomes" id="UP000649604"/>
    </source>
</evidence>
<dbReference type="AlphaFoldDB" id="A0A9D5JU60"/>
<dbReference type="Gene3D" id="3.40.190.170">
    <property type="entry name" value="Bacterial extracellular solute-binding protein, family 7"/>
    <property type="match status" value="1"/>
</dbReference>
<gene>
    <name evidence="4" type="ORF">GF339_06265</name>
</gene>
<evidence type="ECO:0000256" key="3">
    <source>
        <dbReference type="ARBA" id="ARBA00022729"/>
    </source>
</evidence>
<dbReference type="GO" id="GO:0055085">
    <property type="term" value="P:transmembrane transport"/>
    <property type="evidence" value="ECO:0007669"/>
    <property type="project" value="InterPro"/>
</dbReference>
<accession>A0A9D5JU60</accession>
<sequence>MSAKKMWAIIGCLMIAGMFGGWIGQSAEAAEAEYVLKLGHSSAPVSIRQQMCEKFAEEAAEMTNGALEIRIFPASQLGKMRDMIDNLRVGTVHIVVDPPSRLSVYTKIADIFKMPYVIRSREHGEKVWESPIGQELFDRLAEDAQIVPIAMQWRGARHLYATKMINSLEDVEGLKIRVPPYDPPLTTWKVLGANPVGMPYKEIYLAMQQGVVEAQENPLELVYTSGFSEIIECVVLTGHVREFNGFMMGTKYLNGLPDDIREALVKAAKSAAKYGGDLVQDSEKKYLQKFRDDGIEIIEVDQAEWEKKLEEWKYSYNDEITPIMRKIEAME</sequence>
<evidence type="ECO:0000313" key="4">
    <source>
        <dbReference type="EMBL" id="MBD3324169.1"/>
    </source>
</evidence>
<dbReference type="EMBL" id="WJJP01000195">
    <property type="protein sequence ID" value="MBD3324169.1"/>
    <property type="molecule type" value="Genomic_DNA"/>
</dbReference>
<organism evidence="4 5">
    <name type="scientific">candidate division KSB3 bacterium</name>
    <dbReference type="NCBI Taxonomy" id="2044937"/>
    <lineage>
        <taxon>Bacteria</taxon>
        <taxon>candidate division KSB3</taxon>
    </lineage>
</organism>
<dbReference type="Proteomes" id="UP000649604">
    <property type="component" value="Unassembled WGS sequence"/>
</dbReference>
<evidence type="ECO:0000256" key="1">
    <source>
        <dbReference type="ARBA" id="ARBA00009023"/>
    </source>
</evidence>
<dbReference type="InterPro" id="IPR004682">
    <property type="entry name" value="TRAP_DctP"/>
</dbReference>
<dbReference type="CDD" id="cd13603">
    <property type="entry name" value="PBP2_TRAP_Siap_TeaA_like"/>
    <property type="match status" value="1"/>
</dbReference>